<feature type="compositionally biased region" description="Basic and acidic residues" evidence="3">
    <location>
        <begin position="200"/>
        <end position="211"/>
    </location>
</feature>
<gene>
    <name evidence="4" type="ORF">UCRPC4_g02501</name>
</gene>
<feature type="region of interest" description="Disordered" evidence="3">
    <location>
        <begin position="1"/>
        <end position="21"/>
    </location>
</feature>
<evidence type="ECO:0000256" key="1">
    <source>
        <dbReference type="ARBA" id="ARBA00006524"/>
    </source>
</evidence>
<dbReference type="Pfam" id="PF10273">
    <property type="entry name" value="WGG"/>
    <property type="match status" value="1"/>
</dbReference>
<accession>A0A0G2EQJ4</accession>
<dbReference type="Proteomes" id="UP000053317">
    <property type="component" value="Unassembled WGS sequence"/>
</dbReference>
<dbReference type="EMBL" id="LCWF01000060">
    <property type="protein sequence ID" value="KKY24391.1"/>
    <property type="molecule type" value="Genomic_DNA"/>
</dbReference>
<comment type="caution">
    <text evidence="4">The sequence shown here is derived from an EMBL/GenBank/DDBJ whole genome shotgun (WGS) entry which is preliminary data.</text>
</comment>
<sequence>MADSTPSTSTSNPPSQHELTLPTTPTALLDLLVSLHLSLWPALSLAVSLYTSPAPSPSNPSPATTGSEVRDWFSGAISSMIQEGQIRDIDDLEEVLIQVVSDEFEVVIEDGSETTIARRIWRGAERLKSGVAEERNLVEEDIKRLWNVWWEKGGNKAKVDAKSLGKRIEVADDEQDTSDEEDDDEDDDEEMGDAPDLVEASERPRREKMEPEVDEDGFTKVVRGGKRR</sequence>
<keyword evidence="5" id="KW-1185">Reference proteome</keyword>
<proteinExistence type="inferred from homology"/>
<reference evidence="4 5" key="2">
    <citation type="submission" date="2015-05" db="EMBL/GenBank/DDBJ databases">
        <authorList>
            <person name="Morales-Cruz A."/>
            <person name="Amrine K.C."/>
            <person name="Cantu D."/>
        </authorList>
    </citation>
    <scope>NUCLEOTIDE SEQUENCE [LARGE SCALE GENOMIC DNA]</scope>
    <source>
        <strain evidence="4">UCRPC4</strain>
    </source>
</reference>
<dbReference type="PANTHER" id="PTHR21250">
    <property type="entry name" value="PRE-RRNA-PROCESSING PROTEIN TSR2 HOMOLOG"/>
    <property type="match status" value="1"/>
</dbReference>
<evidence type="ECO:0000256" key="2">
    <source>
        <dbReference type="ARBA" id="ARBA00022552"/>
    </source>
</evidence>
<keyword evidence="2" id="KW-0698">rRNA processing</keyword>
<evidence type="ECO:0000313" key="4">
    <source>
        <dbReference type="EMBL" id="KKY24391.1"/>
    </source>
</evidence>
<dbReference type="GO" id="GO:0006364">
    <property type="term" value="P:rRNA processing"/>
    <property type="evidence" value="ECO:0007669"/>
    <property type="project" value="UniProtKB-KW"/>
</dbReference>
<dbReference type="InterPro" id="IPR019398">
    <property type="entry name" value="Pre-rRNA_process_TSR2"/>
</dbReference>
<dbReference type="OrthoDB" id="263560at2759"/>
<feature type="region of interest" description="Disordered" evidence="3">
    <location>
        <begin position="167"/>
        <end position="228"/>
    </location>
</feature>
<evidence type="ECO:0000313" key="5">
    <source>
        <dbReference type="Proteomes" id="UP000053317"/>
    </source>
</evidence>
<organism evidence="4 5">
    <name type="scientific">Phaeomoniella chlamydospora</name>
    <name type="common">Phaeoacremonium chlamydosporum</name>
    <dbReference type="NCBI Taxonomy" id="158046"/>
    <lineage>
        <taxon>Eukaryota</taxon>
        <taxon>Fungi</taxon>
        <taxon>Dikarya</taxon>
        <taxon>Ascomycota</taxon>
        <taxon>Pezizomycotina</taxon>
        <taxon>Eurotiomycetes</taxon>
        <taxon>Chaetothyriomycetidae</taxon>
        <taxon>Phaeomoniellales</taxon>
        <taxon>Phaeomoniellaceae</taxon>
        <taxon>Phaeomoniella</taxon>
    </lineage>
</organism>
<comment type="similarity">
    <text evidence="1">Belongs to the TSR2 family.</text>
</comment>
<name>A0A0G2EQJ4_PHACM</name>
<evidence type="ECO:0000256" key="3">
    <source>
        <dbReference type="SAM" id="MobiDB-lite"/>
    </source>
</evidence>
<dbReference type="AlphaFoldDB" id="A0A0G2EQJ4"/>
<protein>
    <submittedName>
        <fullName evidence="4">Putative pre-rrna processing</fullName>
    </submittedName>
</protein>
<reference evidence="4 5" key="1">
    <citation type="submission" date="2015-05" db="EMBL/GenBank/DDBJ databases">
        <title>Distinctive expansion of gene families associated with plant cell wall degradation and secondary metabolism in the genomes of grapevine trunk pathogens.</title>
        <authorList>
            <person name="Lawrence D.P."/>
            <person name="Travadon R."/>
            <person name="Rolshausen P.E."/>
            <person name="Baumgartner K."/>
        </authorList>
    </citation>
    <scope>NUCLEOTIDE SEQUENCE [LARGE SCALE GENOMIC DNA]</scope>
    <source>
        <strain evidence="4">UCRPC4</strain>
    </source>
</reference>
<feature type="compositionally biased region" description="Acidic residues" evidence="3">
    <location>
        <begin position="171"/>
        <end position="193"/>
    </location>
</feature>